<keyword evidence="2 6" id="KW-0813">Transport</keyword>
<feature type="transmembrane region" description="Helical" evidence="7">
    <location>
        <begin position="259"/>
        <end position="280"/>
    </location>
</feature>
<dbReference type="PROSITE" id="PS00610">
    <property type="entry name" value="NA_NEUROTRAN_SYMP_1"/>
    <property type="match status" value="1"/>
</dbReference>
<reference evidence="8 9" key="1">
    <citation type="journal article" date="2012" name="Int. J. Syst. Evol. Microbiol.">
        <title>Marinomonas hwangdonensis sp. nov., isolated from seawater.</title>
        <authorList>
            <person name="Jung Y.T."/>
            <person name="Oh T.K."/>
            <person name="Yoon J.H."/>
        </authorList>
    </citation>
    <scope>NUCLEOTIDE SEQUENCE [LARGE SCALE GENOMIC DNA]</scope>
    <source>
        <strain evidence="8 9">HDW-15</strain>
    </source>
</reference>
<proteinExistence type="inferred from homology"/>
<accession>A0A3M8Q6M0</accession>
<evidence type="ECO:0000256" key="2">
    <source>
        <dbReference type="ARBA" id="ARBA00022448"/>
    </source>
</evidence>
<feature type="transmembrane region" description="Helical" evidence="7">
    <location>
        <begin position="89"/>
        <end position="114"/>
    </location>
</feature>
<keyword evidence="9" id="KW-1185">Reference proteome</keyword>
<dbReference type="Pfam" id="PF00209">
    <property type="entry name" value="SNF"/>
    <property type="match status" value="2"/>
</dbReference>
<dbReference type="InterPro" id="IPR000175">
    <property type="entry name" value="Na/ntran_symport"/>
</dbReference>
<evidence type="ECO:0000313" key="9">
    <source>
        <dbReference type="Proteomes" id="UP000280507"/>
    </source>
</evidence>
<dbReference type="OrthoDB" id="9762833at2"/>
<organism evidence="8 9">
    <name type="scientific">Marinomonas hwangdonensis</name>
    <dbReference type="NCBI Taxonomy" id="1053647"/>
    <lineage>
        <taxon>Bacteria</taxon>
        <taxon>Pseudomonadati</taxon>
        <taxon>Pseudomonadota</taxon>
        <taxon>Gammaproteobacteria</taxon>
        <taxon>Oceanospirillales</taxon>
        <taxon>Oceanospirillaceae</taxon>
        <taxon>Marinomonas</taxon>
    </lineage>
</organism>
<evidence type="ECO:0000256" key="7">
    <source>
        <dbReference type="SAM" id="Phobius"/>
    </source>
</evidence>
<feature type="transmembrane region" description="Helical" evidence="7">
    <location>
        <begin position="181"/>
        <end position="203"/>
    </location>
</feature>
<feature type="transmembrane region" description="Helical" evidence="7">
    <location>
        <begin position="429"/>
        <end position="450"/>
    </location>
</feature>
<dbReference type="InterPro" id="IPR047218">
    <property type="entry name" value="YocR/YhdH-like"/>
</dbReference>
<gene>
    <name evidence="8" type="ORF">EBI00_06090</name>
</gene>
<dbReference type="NCBIfam" id="NF037979">
    <property type="entry name" value="Na_transp"/>
    <property type="match status" value="1"/>
</dbReference>
<dbReference type="InterPro" id="IPR037272">
    <property type="entry name" value="SNS_sf"/>
</dbReference>
<dbReference type="PRINTS" id="PR00176">
    <property type="entry name" value="NANEUSMPORT"/>
</dbReference>
<comment type="caution">
    <text evidence="8">The sequence shown here is derived from an EMBL/GenBank/DDBJ whole genome shotgun (WGS) entry which is preliminary data.</text>
</comment>
<dbReference type="RefSeq" id="WP_123095046.1">
    <property type="nucleotide sequence ID" value="NZ_RIZG01000003.1"/>
</dbReference>
<evidence type="ECO:0000256" key="4">
    <source>
        <dbReference type="ARBA" id="ARBA00022989"/>
    </source>
</evidence>
<evidence type="ECO:0000256" key="5">
    <source>
        <dbReference type="ARBA" id="ARBA00023136"/>
    </source>
</evidence>
<sequence>MPESRCLQGIWSSPWIFIFAASGAAVGLGNIWKFPYVLGQNGGGAFLIIYCLCLILVGLPVLMAEVALGRTVRSNPIDTVNDLSERHIVHPLWVFVPWLAGITGFLILTFYSVIAGWAMAYLERAVTGSFHEISQAGALDMFNALLASPTEMLLWHSVFMGLVVISVGQDVTRGLSAIVKILLPALIVTLLLLASYSMVIGNAREAFDFMFRWSWQDVTFDVFLAAIGLALFSLSVGMGAMFAYGAYMSKRMSIARACSIVVTVDLTVAILAGLVIFPLVFATQIDVEAGPSLTFVSLPIIFGGLLGGQVFAGVFFLLLVVAALTSAIPMLELFVAWLHERFYIARFKAALLMGGAAWLMGVAVLLSFNNWDMVLIFGLNVFELLDGLTSLILLPLGAILLSILVAWVVPRSMLQNEMITKQSNHFQWWYTTLKYISIPAMIVITLAGWIGV</sequence>
<feature type="transmembrane region" description="Helical" evidence="7">
    <location>
        <begin position="44"/>
        <end position="68"/>
    </location>
</feature>
<keyword evidence="6" id="KW-0769">Symport</keyword>
<dbReference type="PANTHER" id="PTHR42948">
    <property type="entry name" value="TRANSPORTER"/>
    <property type="match status" value="1"/>
</dbReference>
<dbReference type="PROSITE" id="PS50267">
    <property type="entry name" value="NA_NEUROTRAN_SYMP_3"/>
    <property type="match status" value="1"/>
</dbReference>
<keyword evidence="4 7" id="KW-1133">Transmembrane helix</keyword>
<dbReference type="CDD" id="cd10336">
    <property type="entry name" value="SLC6sbd_Tyt1-Like"/>
    <property type="match status" value="1"/>
</dbReference>
<feature type="transmembrane region" description="Helical" evidence="7">
    <location>
        <begin position="300"/>
        <end position="328"/>
    </location>
</feature>
<evidence type="ECO:0000256" key="1">
    <source>
        <dbReference type="ARBA" id="ARBA00004141"/>
    </source>
</evidence>
<feature type="transmembrane region" description="Helical" evidence="7">
    <location>
        <begin position="388"/>
        <end position="409"/>
    </location>
</feature>
<keyword evidence="3 6" id="KW-0812">Transmembrane</keyword>
<feature type="transmembrane region" description="Helical" evidence="7">
    <location>
        <begin position="223"/>
        <end position="247"/>
    </location>
</feature>
<protein>
    <recommendedName>
        <fullName evidence="6">Transporter</fullName>
    </recommendedName>
</protein>
<evidence type="ECO:0000256" key="6">
    <source>
        <dbReference type="RuleBase" id="RU003732"/>
    </source>
</evidence>
<dbReference type="GO" id="GO:0016020">
    <property type="term" value="C:membrane"/>
    <property type="evidence" value="ECO:0007669"/>
    <property type="project" value="UniProtKB-SubCell"/>
</dbReference>
<dbReference type="EMBL" id="RIZG01000003">
    <property type="protein sequence ID" value="RNF51472.1"/>
    <property type="molecule type" value="Genomic_DNA"/>
</dbReference>
<feature type="transmembrane region" description="Helical" evidence="7">
    <location>
        <begin position="12"/>
        <end position="32"/>
    </location>
</feature>
<name>A0A3M8Q6M0_9GAMM</name>
<dbReference type="GO" id="GO:0015293">
    <property type="term" value="F:symporter activity"/>
    <property type="evidence" value="ECO:0007669"/>
    <property type="project" value="UniProtKB-KW"/>
</dbReference>
<dbReference type="PANTHER" id="PTHR42948:SF1">
    <property type="entry name" value="TRANSPORTER"/>
    <property type="match status" value="1"/>
</dbReference>
<dbReference type="AlphaFoldDB" id="A0A3M8Q6M0"/>
<keyword evidence="5 7" id="KW-0472">Membrane</keyword>
<dbReference type="SUPFAM" id="SSF161070">
    <property type="entry name" value="SNF-like"/>
    <property type="match status" value="1"/>
</dbReference>
<evidence type="ECO:0000313" key="8">
    <source>
        <dbReference type="EMBL" id="RNF51472.1"/>
    </source>
</evidence>
<dbReference type="Proteomes" id="UP000280507">
    <property type="component" value="Unassembled WGS sequence"/>
</dbReference>
<evidence type="ECO:0000256" key="3">
    <source>
        <dbReference type="ARBA" id="ARBA00022692"/>
    </source>
</evidence>
<comment type="similarity">
    <text evidence="6">Belongs to the sodium:neurotransmitter symporter (SNF) (TC 2.A.22) family.</text>
</comment>
<feature type="transmembrane region" description="Helical" evidence="7">
    <location>
        <begin position="152"/>
        <end position="169"/>
    </location>
</feature>
<feature type="transmembrane region" description="Helical" evidence="7">
    <location>
        <begin position="349"/>
        <end position="368"/>
    </location>
</feature>
<comment type="subcellular location">
    <subcellularLocation>
        <location evidence="1">Membrane</location>
        <topology evidence="1">Multi-pass membrane protein</topology>
    </subcellularLocation>
</comment>